<dbReference type="OrthoDB" id="8906930at2"/>
<gene>
    <name evidence="2" type="primary">pilV</name>
    <name evidence="2" type="ORF">C6P64_01780</name>
</gene>
<protein>
    <submittedName>
        <fullName evidence="2">Type IV pilus modification protein PilV</fullName>
    </submittedName>
</protein>
<evidence type="ECO:0000256" key="1">
    <source>
        <dbReference type="SAM" id="Phobius"/>
    </source>
</evidence>
<name>A0A2S9K933_9BURK</name>
<sequence>MTRHHNPARGSSLLEVLVTIVIMTIGLLGLAKLQVSNLQNQQNALYRAEATFLANDILDSMRVLNHVNHDQAAAYAVDAGSQSAAQGPSNVAIADVSAWKSRIAQALPDGDGHVEFDPDSRMARIWIEWNDRRSSAPDCEAGCDCSSTRPACFTTEGGV</sequence>
<evidence type="ECO:0000313" key="3">
    <source>
        <dbReference type="Proteomes" id="UP000238589"/>
    </source>
</evidence>
<keyword evidence="1" id="KW-1133">Transmembrane helix</keyword>
<dbReference type="RefSeq" id="WP_105746868.1">
    <property type="nucleotide sequence ID" value="NZ_PVLQ01000008.1"/>
</dbReference>
<dbReference type="InterPro" id="IPR012902">
    <property type="entry name" value="N_methyl_site"/>
</dbReference>
<evidence type="ECO:0000313" key="2">
    <source>
        <dbReference type="EMBL" id="PRD66885.1"/>
    </source>
</evidence>
<accession>A0A2S9K933</accession>
<keyword evidence="1" id="KW-0812">Transmembrane</keyword>
<organism evidence="2 3">
    <name type="scientific">Malikia granosa</name>
    <dbReference type="NCBI Taxonomy" id="263067"/>
    <lineage>
        <taxon>Bacteria</taxon>
        <taxon>Pseudomonadati</taxon>
        <taxon>Pseudomonadota</taxon>
        <taxon>Betaproteobacteria</taxon>
        <taxon>Burkholderiales</taxon>
        <taxon>Comamonadaceae</taxon>
        <taxon>Malikia</taxon>
    </lineage>
</organism>
<dbReference type="EMBL" id="PVLQ01000008">
    <property type="protein sequence ID" value="PRD66885.1"/>
    <property type="molecule type" value="Genomic_DNA"/>
</dbReference>
<dbReference type="InterPro" id="IPR013362">
    <property type="entry name" value="Pilus_4_PilV"/>
</dbReference>
<proteinExistence type="predicted"/>
<dbReference type="AlphaFoldDB" id="A0A2S9K933"/>
<dbReference type="Pfam" id="PF07963">
    <property type="entry name" value="N_methyl"/>
    <property type="match status" value="1"/>
</dbReference>
<feature type="transmembrane region" description="Helical" evidence="1">
    <location>
        <begin position="12"/>
        <end position="31"/>
    </location>
</feature>
<dbReference type="Proteomes" id="UP000238589">
    <property type="component" value="Unassembled WGS sequence"/>
</dbReference>
<dbReference type="NCBIfam" id="TIGR02523">
    <property type="entry name" value="type_IV_pilV"/>
    <property type="match status" value="1"/>
</dbReference>
<reference evidence="2 3" key="1">
    <citation type="submission" date="2018-03" db="EMBL/GenBank/DDBJ databases">
        <title>Comparative genomics illustrates the genes involved in a hyperalkaliphilic mechanisms of Serpentinomonas isolated from highly-alkaline calcium-rich serpentinized springs.</title>
        <authorList>
            <person name="Suzuki S."/>
            <person name="Ishii S."/>
            <person name="Walworth N."/>
            <person name="Bird L."/>
            <person name="Kuenen J.G."/>
            <person name="Nealson K.H."/>
        </authorList>
    </citation>
    <scope>NUCLEOTIDE SEQUENCE [LARGE SCALE GENOMIC DNA]</scope>
    <source>
        <strain evidence="2 3">P1</strain>
    </source>
</reference>
<comment type="caution">
    <text evidence="2">The sequence shown here is derived from an EMBL/GenBank/DDBJ whole genome shotgun (WGS) entry which is preliminary data.</text>
</comment>
<keyword evidence="1" id="KW-0472">Membrane</keyword>
<keyword evidence="3" id="KW-1185">Reference proteome</keyword>